<dbReference type="OrthoDB" id="2131701at2759"/>
<sequence length="637" mass="72774">MEQFLKETTDLPLQQQIDRFNQWLHENPHHVNYSTVQWLLDEKQQHAQQLAEKDQKLAEKDQQDQQLAQRLAQLDQRIAERKQQIAEGKRKLAAVSLQSLKKQYLALTDRTISGPHLSKRHKHAEVRQIDDLVDCLHHLERNWLDDQFWQTGYVPHGQFNSCHHESEVQGSVVYLLQTLIVALNLSDYIDIVQNITLAGSECDILLVYRPNDLPFAVMEVKKPCNSQANRRNLWHGVKQSNGRKGQNVVAGQIFDSMSAIQLFGFPNLYGMITTGNHWRLVGTYSDEDPGDRDNLDELLLTQIKEDTSSNETVAGVLKQFREMMDTGSSGCSDKDSPEQPSVVVRSKAGNRRKHKVANRFVWASKIVPSFEESMNEDEVIAQVKESGVQIVSLIVLFVVKGCQVLTEFLKNNGVSPSFPPSITFRPKMPCRILETNEPKFTFGSIIVDSLNLNEYKVEPLPKRLFVIQHLGFGGSGNCCLALSDKGESCCAIKFFHRARDRDIRAVEECSNWNKVYGKANVVPKCRVFEAAEGYCLVMPYFRPILEADRRKMLENGSIKKALEQFASSGFIHCDIKWCHLAFWKEDIVLLDLGMIKEEEDEGERSIWCTKALEKLQKKLQLQNAEKAPRTQGTKRKH</sequence>
<feature type="domain" description="DUF5898" evidence="3">
    <location>
        <begin position="470"/>
        <end position="581"/>
    </location>
</feature>
<dbReference type="Proteomes" id="UP000693970">
    <property type="component" value="Unassembled WGS sequence"/>
</dbReference>
<keyword evidence="2" id="KW-0175">Coiled coil</keyword>
<evidence type="ECO:0000313" key="4">
    <source>
        <dbReference type="EMBL" id="KAG7374347.1"/>
    </source>
</evidence>
<feature type="binding site" evidence="1">
    <location>
        <position position="493"/>
    </location>
    <ligand>
        <name>ATP</name>
        <dbReference type="ChEBI" id="CHEBI:30616"/>
    </ligand>
</feature>
<dbReference type="GO" id="GO:0016301">
    <property type="term" value="F:kinase activity"/>
    <property type="evidence" value="ECO:0007669"/>
    <property type="project" value="UniProtKB-KW"/>
</dbReference>
<dbReference type="PROSITE" id="PS00107">
    <property type="entry name" value="PROTEIN_KINASE_ATP"/>
    <property type="match status" value="1"/>
</dbReference>
<comment type="caution">
    <text evidence="4">The sequence shown here is derived from an EMBL/GenBank/DDBJ whole genome shotgun (WGS) entry which is preliminary data.</text>
</comment>
<dbReference type="Pfam" id="PF19250">
    <property type="entry name" value="DUF5898"/>
    <property type="match status" value="1"/>
</dbReference>
<feature type="coiled-coil region" evidence="2">
    <location>
        <begin position="40"/>
        <end position="91"/>
    </location>
</feature>
<reference evidence="4" key="2">
    <citation type="submission" date="2021-04" db="EMBL/GenBank/DDBJ databases">
        <authorList>
            <person name="Podell S."/>
        </authorList>
    </citation>
    <scope>NUCLEOTIDE SEQUENCE</scope>
    <source>
        <strain evidence="4">Hildebrandi</strain>
    </source>
</reference>
<dbReference type="InterPro" id="IPR045417">
    <property type="entry name" value="DUF5898"/>
</dbReference>
<dbReference type="PANTHER" id="PTHR34871:SF1">
    <property type="entry name" value="DUF5898 DOMAIN-CONTAINING PROTEIN"/>
    <property type="match status" value="1"/>
</dbReference>
<dbReference type="EMBL" id="JAGRRH010000001">
    <property type="protein sequence ID" value="KAG7374347.1"/>
    <property type="molecule type" value="Genomic_DNA"/>
</dbReference>
<accession>A0A9K3M5K3</accession>
<dbReference type="PANTHER" id="PTHR34871">
    <property type="entry name" value="DUF5898 DOMAIN-CONTAINING PROTEIN"/>
    <property type="match status" value="1"/>
</dbReference>
<name>A0A9K3M5K3_9STRA</name>
<reference evidence="4" key="1">
    <citation type="journal article" date="2021" name="Sci. Rep.">
        <title>Diploid genomic architecture of Nitzschia inconspicua, an elite biomass production diatom.</title>
        <authorList>
            <person name="Oliver A."/>
            <person name="Podell S."/>
            <person name="Pinowska A."/>
            <person name="Traller J.C."/>
            <person name="Smith S.R."/>
            <person name="McClure R."/>
            <person name="Beliaev A."/>
            <person name="Bohutskyi P."/>
            <person name="Hill E.A."/>
            <person name="Rabines A."/>
            <person name="Zheng H."/>
            <person name="Allen L.Z."/>
            <person name="Kuo A."/>
            <person name="Grigoriev I.V."/>
            <person name="Allen A.E."/>
            <person name="Hazlebeck D."/>
            <person name="Allen E.E."/>
        </authorList>
    </citation>
    <scope>NUCLEOTIDE SEQUENCE</scope>
    <source>
        <strain evidence="4">Hildebrandi</strain>
    </source>
</reference>
<keyword evidence="4" id="KW-0418">Kinase</keyword>
<gene>
    <name evidence="4" type="ORF">IV203_013442</name>
</gene>
<evidence type="ECO:0000256" key="1">
    <source>
        <dbReference type="PROSITE-ProRule" id="PRU10141"/>
    </source>
</evidence>
<keyword evidence="4" id="KW-0808">Transferase</keyword>
<keyword evidence="1" id="KW-0067">ATP-binding</keyword>
<dbReference type="AlphaFoldDB" id="A0A9K3M5K3"/>
<protein>
    <submittedName>
        <fullName evidence="4">Protein kinase domain containing protein</fullName>
    </submittedName>
</protein>
<keyword evidence="5" id="KW-1185">Reference proteome</keyword>
<keyword evidence="1" id="KW-0547">Nucleotide-binding</keyword>
<dbReference type="InterPro" id="IPR017441">
    <property type="entry name" value="Protein_kinase_ATP_BS"/>
</dbReference>
<evidence type="ECO:0000313" key="5">
    <source>
        <dbReference type="Proteomes" id="UP000693970"/>
    </source>
</evidence>
<evidence type="ECO:0000259" key="3">
    <source>
        <dbReference type="Pfam" id="PF19250"/>
    </source>
</evidence>
<evidence type="ECO:0000256" key="2">
    <source>
        <dbReference type="SAM" id="Coils"/>
    </source>
</evidence>
<dbReference type="GO" id="GO:0005524">
    <property type="term" value="F:ATP binding"/>
    <property type="evidence" value="ECO:0007669"/>
    <property type="project" value="UniProtKB-UniRule"/>
</dbReference>
<organism evidence="4 5">
    <name type="scientific">Nitzschia inconspicua</name>
    <dbReference type="NCBI Taxonomy" id="303405"/>
    <lineage>
        <taxon>Eukaryota</taxon>
        <taxon>Sar</taxon>
        <taxon>Stramenopiles</taxon>
        <taxon>Ochrophyta</taxon>
        <taxon>Bacillariophyta</taxon>
        <taxon>Bacillariophyceae</taxon>
        <taxon>Bacillariophycidae</taxon>
        <taxon>Bacillariales</taxon>
        <taxon>Bacillariaceae</taxon>
        <taxon>Nitzschia</taxon>
    </lineage>
</organism>
<proteinExistence type="predicted"/>